<dbReference type="AlphaFoldDB" id="A0A6L5QKU5"/>
<dbReference type="Proteomes" id="UP000481037">
    <property type="component" value="Unassembled WGS sequence"/>
</dbReference>
<dbReference type="CDD" id="cd09854">
    <property type="entry name" value="PIN_VapC-like"/>
    <property type="match status" value="1"/>
</dbReference>
<feature type="domain" description="PIN" evidence="1">
    <location>
        <begin position="10"/>
        <end position="63"/>
    </location>
</feature>
<evidence type="ECO:0000313" key="3">
    <source>
        <dbReference type="Proteomes" id="UP000481037"/>
    </source>
</evidence>
<dbReference type="Pfam" id="PF01850">
    <property type="entry name" value="PIN"/>
    <property type="match status" value="1"/>
</dbReference>
<reference evidence="2 3" key="1">
    <citation type="submission" date="2019-11" db="EMBL/GenBank/DDBJ databases">
        <title>Novel species isolated from a subtropical stream in China.</title>
        <authorList>
            <person name="Lu H."/>
        </authorList>
    </citation>
    <scope>NUCLEOTIDE SEQUENCE [LARGE SCALE GENOMIC DNA]</scope>
    <source>
        <strain evidence="2 3">FT25W</strain>
    </source>
</reference>
<sequence>MLKAMHGHKVYVDTNVFIYFLEQNADFFAAVEPIIQAIDCKELQGFTGEITIAETLVGPYRNGNPLLIANALGFLAAAAFSQFFPTTNSFLIVPRNYALHTR</sequence>
<evidence type="ECO:0000313" key="2">
    <source>
        <dbReference type="EMBL" id="MRX10433.1"/>
    </source>
</evidence>
<evidence type="ECO:0000259" key="1">
    <source>
        <dbReference type="Pfam" id="PF01850"/>
    </source>
</evidence>
<dbReference type="RefSeq" id="WP_154366770.1">
    <property type="nucleotide sequence ID" value="NZ_WKJM01000020.1"/>
</dbReference>
<proteinExistence type="predicted"/>
<dbReference type="EMBL" id="WKJM01000020">
    <property type="protein sequence ID" value="MRX10433.1"/>
    <property type="molecule type" value="Genomic_DNA"/>
</dbReference>
<accession>A0A6L5QKU5</accession>
<dbReference type="InterPro" id="IPR029060">
    <property type="entry name" value="PIN-like_dom_sf"/>
</dbReference>
<dbReference type="InterPro" id="IPR002716">
    <property type="entry name" value="PIN_dom"/>
</dbReference>
<comment type="caution">
    <text evidence="2">The sequence shown here is derived from an EMBL/GenBank/DDBJ whole genome shotgun (WGS) entry which is preliminary data.</text>
</comment>
<organism evidence="2 3">
    <name type="scientific">Duganella alba</name>
    <dbReference type="NCBI Taxonomy" id="2666081"/>
    <lineage>
        <taxon>Bacteria</taxon>
        <taxon>Pseudomonadati</taxon>
        <taxon>Pseudomonadota</taxon>
        <taxon>Betaproteobacteria</taxon>
        <taxon>Burkholderiales</taxon>
        <taxon>Oxalobacteraceae</taxon>
        <taxon>Telluria group</taxon>
        <taxon>Duganella</taxon>
    </lineage>
</organism>
<gene>
    <name evidence="2" type="ORF">GJ697_21590</name>
</gene>
<name>A0A6L5QKU5_9BURK</name>
<protein>
    <recommendedName>
        <fullName evidence="1">PIN domain-containing protein</fullName>
    </recommendedName>
</protein>
<keyword evidence="3" id="KW-1185">Reference proteome</keyword>
<dbReference type="SUPFAM" id="SSF88723">
    <property type="entry name" value="PIN domain-like"/>
    <property type="match status" value="1"/>
</dbReference>